<dbReference type="PANTHER" id="PTHR23028:SF53">
    <property type="entry name" value="ACYL_TRANSF_3 DOMAIN-CONTAINING PROTEIN"/>
    <property type="match status" value="1"/>
</dbReference>
<name>A0A429ZCN4_9ENTE</name>
<feature type="transmembrane region" description="Helical" evidence="8">
    <location>
        <begin position="354"/>
        <end position="375"/>
    </location>
</feature>
<comment type="caution">
    <text evidence="10">The sequence shown here is derived from an EMBL/GenBank/DDBJ whole genome shotgun (WGS) entry which is preliminary data.</text>
</comment>
<dbReference type="GO" id="GO:0016747">
    <property type="term" value="F:acyltransferase activity, transferring groups other than amino-acyl groups"/>
    <property type="evidence" value="ECO:0007669"/>
    <property type="project" value="InterPro"/>
</dbReference>
<protein>
    <recommendedName>
        <fullName evidence="9">Acyltransferase 3 domain-containing protein</fullName>
    </recommendedName>
</protein>
<evidence type="ECO:0000256" key="4">
    <source>
        <dbReference type="ARBA" id="ARBA00022692"/>
    </source>
</evidence>
<dbReference type="OrthoDB" id="9796461at2"/>
<feature type="transmembrane region" description="Helical" evidence="8">
    <location>
        <begin position="327"/>
        <end position="347"/>
    </location>
</feature>
<keyword evidence="2" id="KW-1003">Cell membrane</keyword>
<evidence type="ECO:0000256" key="5">
    <source>
        <dbReference type="ARBA" id="ARBA00022989"/>
    </source>
</evidence>
<feature type="transmembrane region" description="Helical" evidence="8">
    <location>
        <begin position="170"/>
        <end position="189"/>
    </location>
</feature>
<feature type="transmembrane region" description="Helical" evidence="8">
    <location>
        <begin position="12"/>
        <end position="30"/>
    </location>
</feature>
<feature type="transmembrane region" description="Helical" evidence="8">
    <location>
        <begin position="286"/>
        <end position="307"/>
    </location>
</feature>
<gene>
    <name evidence="10" type="ORF">CBF35_14155</name>
</gene>
<comment type="subcellular location">
    <subcellularLocation>
        <location evidence="1">Cell membrane</location>
        <topology evidence="1">Multi-pass membrane protein</topology>
    </subcellularLocation>
</comment>
<feature type="transmembrane region" description="Helical" evidence="8">
    <location>
        <begin position="36"/>
        <end position="53"/>
    </location>
</feature>
<evidence type="ECO:0000256" key="8">
    <source>
        <dbReference type="SAM" id="Phobius"/>
    </source>
</evidence>
<evidence type="ECO:0000256" key="2">
    <source>
        <dbReference type="ARBA" id="ARBA00022475"/>
    </source>
</evidence>
<feature type="transmembrane region" description="Helical" evidence="8">
    <location>
        <begin position="251"/>
        <end position="274"/>
    </location>
</feature>
<evidence type="ECO:0000313" key="11">
    <source>
        <dbReference type="Proteomes" id="UP000287239"/>
    </source>
</evidence>
<keyword evidence="3" id="KW-0808">Transferase</keyword>
<evidence type="ECO:0000259" key="9">
    <source>
        <dbReference type="Pfam" id="PF01757"/>
    </source>
</evidence>
<dbReference type="Gene3D" id="3.40.50.1110">
    <property type="entry name" value="SGNH hydrolase"/>
    <property type="match status" value="1"/>
</dbReference>
<dbReference type="GeneID" id="98569489"/>
<dbReference type="Proteomes" id="UP000287239">
    <property type="component" value="Unassembled WGS sequence"/>
</dbReference>
<keyword evidence="6 8" id="KW-0472">Membrane</keyword>
<dbReference type="GO" id="GO:0005886">
    <property type="term" value="C:plasma membrane"/>
    <property type="evidence" value="ECO:0007669"/>
    <property type="project" value="UniProtKB-SubCell"/>
</dbReference>
<dbReference type="GO" id="GO:0000271">
    <property type="term" value="P:polysaccharide biosynthetic process"/>
    <property type="evidence" value="ECO:0007669"/>
    <property type="project" value="TreeGrafter"/>
</dbReference>
<dbReference type="InterPro" id="IPR036514">
    <property type="entry name" value="SGNH_hydro_sf"/>
</dbReference>
<evidence type="ECO:0000256" key="6">
    <source>
        <dbReference type="ARBA" id="ARBA00023136"/>
    </source>
</evidence>
<dbReference type="SUPFAM" id="SSF52266">
    <property type="entry name" value="SGNH hydrolase"/>
    <property type="match status" value="1"/>
</dbReference>
<feature type="transmembrane region" description="Helical" evidence="8">
    <location>
        <begin position="74"/>
        <end position="95"/>
    </location>
</feature>
<evidence type="ECO:0000256" key="1">
    <source>
        <dbReference type="ARBA" id="ARBA00004651"/>
    </source>
</evidence>
<organism evidence="10 11">
    <name type="scientific">Vagococcus salmoninarum</name>
    <dbReference type="NCBI Taxonomy" id="2739"/>
    <lineage>
        <taxon>Bacteria</taxon>
        <taxon>Bacillati</taxon>
        <taxon>Bacillota</taxon>
        <taxon>Bacilli</taxon>
        <taxon>Lactobacillales</taxon>
        <taxon>Enterococcaceae</taxon>
        <taxon>Vagococcus</taxon>
    </lineage>
</organism>
<dbReference type="PANTHER" id="PTHR23028">
    <property type="entry name" value="ACETYLTRANSFERASE"/>
    <property type="match status" value="1"/>
</dbReference>
<dbReference type="AlphaFoldDB" id="A0A429ZCN4"/>
<feature type="transmembrane region" description="Helical" evidence="8">
    <location>
        <begin position="228"/>
        <end position="245"/>
    </location>
</feature>
<keyword evidence="5 8" id="KW-1133">Transmembrane helix</keyword>
<feature type="transmembrane region" description="Helical" evidence="8">
    <location>
        <begin position="131"/>
        <end position="149"/>
    </location>
</feature>
<evidence type="ECO:0000313" key="10">
    <source>
        <dbReference type="EMBL" id="RST91441.1"/>
    </source>
</evidence>
<proteinExistence type="predicted"/>
<keyword evidence="4 8" id="KW-0812">Transmembrane</keyword>
<feature type="domain" description="Acyltransferase 3" evidence="9">
    <location>
        <begin position="5"/>
        <end position="346"/>
    </location>
</feature>
<feature type="transmembrane region" description="Helical" evidence="8">
    <location>
        <begin position="195"/>
        <end position="216"/>
    </location>
</feature>
<dbReference type="EMBL" id="NGJU01000029">
    <property type="protein sequence ID" value="RST91441.1"/>
    <property type="molecule type" value="Genomic_DNA"/>
</dbReference>
<keyword evidence="7" id="KW-0012">Acyltransferase</keyword>
<reference evidence="10 11" key="1">
    <citation type="submission" date="2017-05" db="EMBL/GenBank/DDBJ databases">
        <title>Vagococcus spp. assemblies.</title>
        <authorList>
            <person name="Gulvik C.A."/>
        </authorList>
    </citation>
    <scope>NUCLEOTIDE SEQUENCE [LARGE SCALE GENOMIC DNA]</scope>
    <source>
        <strain evidence="10 11">NCFB 2777</strain>
    </source>
</reference>
<sequence>MNRISYLDGFRGVAVLLVVLFHLGVINSGFSGVELFFVISGFIITLLILKEYTETESLNIKQFFIRRISRIYPSLLVTILGTLFLFINFPVYSIYEKVTSQGVFSAFGVENFYELFHSLGYWERGVKSPLLHMWSIGIELQFYLFWPFIMKYLLKSQLNEPKGKEKVQQWLLAMAVILGIGTVFASSYLSFNQMYYNPLTRIFSFVIGGMVGVVLFNAEKKKLKGQSLMISGLILSLSYLSWAYFDVGNLLLFKGVIIIFSSLFASLIYLAGVTETRIINYVFENPVLLFIGKISFSLYLVHMPVIFFLSSDAILKLTGVSLHSQNYVLQLLQFCFSIISALVLHYLVESKVKLRGGVPCLILVMMLPLITSVMVKNANDFRLFKGSEQLIEQRWIASEPIVIEGQENVLFVGDSWSRRTAMGFALANQKNSQVDYGTLAYGVGNGSLMDPHYYLQNNEKIGMYKSFSGYLEHWETALNTYYPTKVILEFGNSDQAKMVIDEEEIQVGDPGFAALYISQYQKVIDFFSRREVDIYVMNVINNAHQRSELALTKQSDEMNLIIKKVLKNNANKVQVLDIQGLLADGSSQLSPPMIKGISMYDETWHNSYDGAIYIGDWLIQELQQK</sequence>
<dbReference type="Pfam" id="PF01757">
    <property type="entry name" value="Acyl_transf_3"/>
    <property type="match status" value="1"/>
</dbReference>
<dbReference type="InterPro" id="IPR050879">
    <property type="entry name" value="Acyltransferase_3"/>
</dbReference>
<keyword evidence="11" id="KW-1185">Reference proteome</keyword>
<accession>A0A429ZCN4</accession>
<evidence type="ECO:0000256" key="7">
    <source>
        <dbReference type="ARBA" id="ARBA00023315"/>
    </source>
</evidence>
<dbReference type="RefSeq" id="WP_126782290.1">
    <property type="nucleotide sequence ID" value="NZ_CAUQJP010000111.1"/>
</dbReference>
<dbReference type="InterPro" id="IPR002656">
    <property type="entry name" value="Acyl_transf_3_dom"/>
</dbReference>
<evidence type="ECO:0000256" key="3">
    <source>
        <dbReference type="ARBA" id="ARBA00022679"/>
    </source>
</evidence>